<dbReference type="AlphaFoldDB" id="A0AA49X4D7"/>
<keyword evidence="9" id="KW-0624">Polysaccharide degradation</keyword>
<dbReference type="SUPFAM" id="SSF57180">
    <property type="entry name" value="Cellulose-binding domain"/>
    <property type="match status" value="1"/>
</dbReference>
<evidence type="ECO:0000256" key="1">
    <source>
        <dbReference type="ARBA" id="ARBA00000966"/>
    </source>
</evidence>
<dbReference type="Gene3D" id="3.20.20.80">
    <property type="entry name" value="Glycosidases"/>
    <property type="match status" value="1"/>
</dbReference>
<dbReference type="GO" id="GO:0008810">
    <property type="term" value="F:cellulase activity"/>
    <property type="evidence" value="ECO:0007669"/>
    <property type="project" value="UniProtKB-EC"/>
</dbReference>
<comment type="catalytic activity">
    <reaction evidence="1">
        <text>Endohydrolysis of (1-&gt;4)-beta-D-glucosidic linkages in cellulose, lichenin and cereal beta-D-glucans.</text>
        <dbReference type="EC" id="3.2.1.4"/>
    </reaction>
</comment>
<sequence>MKSIYALTALAIWICSARGQSQVWQQCGGTGFSGSTTCVPGSYCSEINDYYSQCVPGTDPNAPSQSSASSAPPSQPTGTSPPAASGPLKFYGVNIAGFDFGCNTDGNCQASAAWPPLLKYYGHDGEGQMDHFVKDDGFNAFRLPVGWQFLTNDVLGGPIDDANLQEYDDLVQACINSGAAGCIIDIHNYARWNGEIIGQGGPTNEQFAATWGAIAAKYANNSKILFGVMNEPHDVPDINAWADSVQAAVTAIRNAGATSQLILLPGNNWTSAETFVSNGSADALNKVTNPDGTKTGLIFDVHKYLDSDNSGTHADCVTNNIANAWQPLATWLRANGRQALNTETGGGNTDSCAQFLCEQIAFQEQNSDVFLGYFGWAAGNFDPSYVLGEAPTQSGSTWTDTSLVSACLAPNKH</sequence>
<keyword evidence="5 10" id="KW-0378">Hydrolase</keyword>
<evidence type="ECO:0000256" key="7">
    <source>
        <dbReference type="ARBA" id="ARBA00023277"/>
    </source>
</evidence>
<dbReference type="PROSITE" id="PS00659">
    <property type="entry name" value="GLYCOSYL_HYDROL_F5"/>
    <property type="match status" value="1"/>
</dbReference>
<dbReference type="PANTHER" id="PTHR34142">
    <property type="entry name" value="ENDO-BETA-1,4-GLUCANASE A"/>
    <property type="match status" value="1"/>
</dbReference>
<dbReference type="PROSITE" id="PS51164">
    <property type="entry name" value="CBM1_2"/>
    <property type="match status" value="1"/>
</dbReference>
<evidence type="ECO:0000256" key="4">
    <source>
        <dbReference type="ARBA" id="ARBA00022729"/>
    </source>
</evidence>
<dbReference type="FunFam" id="3.20.20.80:FF:000124">
    <property type="entry name" value="Exported cellulase"/>
    <property type="match status" value="1"/>
</dbReference>
<evidence type="ECO:0000256" key="8">
    <source>
        <dbReference type="ARBA" id="ARBA00023295"/>
    </source>
</evidence>
<dbReference type="SUPFAM" id="SSF51445">
    <property type="entry name" value="(Trans)glycosidases"/>
    <property type="match status" value="1"/>
</dbReference>
<evidence type="ECO:0000256" key="11">
    <source>
        <dbReference type="SAM" id="MobiDB-lite"/>
    </source>
</evidence>
<dbReference type="EMBL" id="OQ909525">
    <property type="protein sequence ID" value="WLJ42043.1"/>
    <property type="molecule type" value="mRNA"/>
</dbReference>
<evidence type="ECO:0000256" key="9">
    <source>
        <dbReference type="ARBA" id="ARBA00023326"/>
    </source>
</evidence>
<dbReference type="InterPro" id="IPR035971">
    <property type="entry name" value="CBD_sf"/>
</dbReference>
<dbReference type="SMART" id="SM00236">
    <property type="entry name" value="fCBD"/>
    <property type="match status" value="1"/>
</dbReference>
<keyword evidence="6" id="KW-0136">Cellulose degradation</keyword>
<feature type="region of interest" description="Disordered" evidence="11">
    <location>
        <begin position="59"/>
        <end position="83"/>
    </location>
</feature>
<reference evidence="14" key="1">
    <citation type="submission" date="2023-04" db="EMBL/GenBank/DDBJ databases">
        <authorList>
            <person name="Qin X."/>
            <person name="Yao B."/>
            <person name="Huang H."/>
            <person name="Luo H."/>
        </authorList>
    </citation>
    <scope>NUCLEOTIDE SEQUENCE</scope>
</reference>
<protein>
    <recommendedName>
        <fullName evidence="3">cellulase</fullName>
        <ecNumber evidence="3">3.2.1.4</ecNumber>
    </recommendedName>
</protein>
<dbReference type="Pfam" id="PF00734">
    <property type="entry name" value="CBM_1"/>
    <property type="match status" value="1"/>
</dbReference>
<dbReference type="PROSITE" id="PS00562">
    <property type="entry name" value="CBM1_1"/>
    <property type="match status" value="1"/>
</dbReference>
<evidence type="ECO:0000256" key="12">
    <source>
        <dbReference type="SAM" id="SignalP"/>
    </source>
</evidence>
<keyword evidence="7" id="KW-0119">Carbohydrate metabolism</keyword>
<dbReference type="Pfam" id="PF00150">
    <property type="entry name" value="Cellulase"/>
    <property type="match status" value="1"/>
</dbReference>
<dbReference type="GO" id="GO:0005576">
    <property type="term" value="C:extracellular region"/>
    <property type="evidence" value="ECO:0007669"/>
    <property type="project" value="InterPro"/>
</dbReference>
<dbReference type="InterPro" id="IPR017853">
    <property type="entry name" value="GH"/>
</dbReference>
<feature type="chain" id="PRO_5041376394" description="cellulase" evidence="12">
    <location>
        <begin position="20"/>
        <end position="413"/>
    </location>
</feature>
<feature type="domain" description="CBM1" evidence="13">
    <location>
        <begin position="19"/>
        <end position="55"/>
    </location>
</feature>
<accession>A0AA49X4D7</accession>
<evidence type="ECO:0000259" key="13">
    <source>
        <dbReference type="PROSITE" id="PS51164"/>
    </source>
</evidence>
<evidence type="ECO:0000313" key="14">
    <source>
        <dbReference type="EMBL" id="WLJ42043.1"/>
    </source>
</evidence>
<evidence type="ECO:0000256" key="10">
    <source>
        <dbReference type="RuleBase" id="RU361153"/>
    </source>
</evidence>
<dbReference type="InterPro" id="IPR018087">
    <property type="entry name" value="Glyco_hydro_5_CS"/>
</dbReference>
<dbReference type="InterPro" id="IPR000254">
    <property type="entry name" value="CBD"/>
</dbReference>
<evidence type="ECO:0000256" key="2">
    <source>
        <dbReference type="ARBA" id="ARBA00005641"/>
    </source>
</evidence>
<dbReference type="GO" id="GO:0030248">
    <property type="term" value="F:cellulose binding"/>
    <property type="evidence" value="ECO:0007669"/>
    <property type="project" value="InterPro"/>
</dbReference>
<keyword evidence="8 10" id="KW-0326">Glycosidase</keyword>
<dbReference type="GO" id="GO:0030245">
    <property type="term" value="P:cellulose catabolic process"/>
    <property type="evidence" value="ECO:0007669"/>
    <property type="project" value="UniProtKB-KW"/>
</dbReference>
<proteinExistence type="evidence at transcript level"/>
<feature type="signal peptide" evidence="12">
    <location>
        <begin position="1"/>
        <end position="19"/>
    </location>
</feature>
<evidence type="ECO:0000256" key="6">
    <source>
        <dbReference type="ARBA" id="ARBA00023001"/>
    </source>
</evidence>
<name>A0AA49X4D7_IRPLA</name>
<dbReference type="EC" id="3.2.1.4" evidence="3"/>
<keyword evidence="4 12" id="KW-0732">Signal</keyword>
<dbReference type="InterPro" id="IPR001547">
    <property type="entry name" value="Glyco_hydro_5"/>
</dbReference>
<feature type="compositionally biased region" description="Low complexity" evidence="11">
    <location>
        <begin position="62"/>
        <end position="83"/>
    </location>
</feature>
<evidence type="ECO:0000256" key="3">
    <source>
        <dbReference type="ARBA" id="ARBA00012601"/>
    </source>
</evidence>
<evidence type="ECO:0000256" key="5">
    <source>
        <dbReference type="ARBA" id="ARBA00022801"/>
    </source>
</evidence>
<organism evidence="14">
    <name type="scientific">Irpex lacteus</name>
    <name type="common">Milk-white toothed polypore</name>
    <name type="synonym">Polyporus tulipiferae</name>
    <dbReference type="NCBI Taxonomy" id="5319"/>
    <lineage>
        <taxon>Eukaryota</taxon>
        <taxon>Fungi</taxon>
        <taxon>Dikarya</taxon>
        <taxon>Basidiomycota</taxon>
        <taxon>Agaricomycotina</taxon>
        <taxon>Agaricomycetes</taxon>
        <taxon>Polyporales</taxon>
        <taxon>Irpicaceae</taxon>
        <taxon>Irpex</taxon>
    </lineage>
</organism>
<dbReference type="PANTHER" id="PTHR34142:SF5">
    <property type="entry name" value="CBM1 DOMAIN-CONTAINING PROTEIN"/>
    <property type="match status" value="1"/>
</dbReference>
<comment type="similarity">
    <text evidence="2 10">Belongs to the glycosyl hydrolase 5 (cellulase A) family.</text>
</comment>